<dbReference type="Proteomes" id="UP001529272">
    <property type="component" value="Unassembled WGS sequence"/>
</dbReference>
<gene>
    <name evidence="1" type="ORF">QRB35_27915</name>
</gene>
<proteinExistence type="predicted"/>
<accession>A0ABT7P935</accession>
<comment type="caution">
    <text evidence="1">The sequence shown here is derived from an EMBL/GenBank/DDBJ whole genome shotgun (WGS) entry which is preliminary data.</text>
</comment>
<name>A0ABT7P935_MYCIT</name>
<evidence type="ECO:0000313" key="1">
    <source>
        <dbReference type="EMBL" id="MDM3929810.1"/>
    </source>
</evidence>
<dbReference type="RefSeq" id="WP_289115657.1">
    <property type="nucleotide sequence ID" value="NZ_JASZZX010000047.1"/>
</dbReference>
<dbReference type="EMBL" id="JASZZX010000047">
    <property type="protein sequence ID" value="MDM3929810.1"/>
    <property type="molecule type" value="Genomic_DNA"/>
</dbReference>
<organism evidence="1 2">
    <name type="scientific">Mycobacterium intracellulare subsp. chimaera</name>
    <dbReference type="NCBI Taxonomy" id="222805"/>
    <lineage>
        <taxon>Bacteria</taxon>
        <taxon>Bacillati</taxon>
        <taxon>Actinomycetota</taxon>
        <taxon>Actinomycetes</taxon>
        <taxon>Mycobacteriales</taxon>
        <taxon>Mycobacteriaceae</taxon>
        <taxon>Mycobacterium</taxon>
        <taxon>Mycobacterium avium complex (MAC)</taxon>
    </lineage>
</organism>
<reference evidence="1" key="1">
    <citation type="submission" date="2023-06" db="EMBL/GenBank/DDBJ databases">
        <title>Itaconate inhibition of nontuberculous mycobacteria.</title>
        <authorList>
            <person name="Breen P."/>
            <person name="Zimbric M."/>
            <person name="Caverly L."/>
        </authorList>
    </citation>
    <scope>NUCLEOTIDE SEQUENCE</scope>
    <source>
        <strain evidence="1">FLAC1071</strain>
    </source>
</reference>
<evidence type="ECO:0000313" key="2">
    <source>
        <dbReference type="Proteomes" id="UP001529272"/>
    </source>
</evidence>
<sequence>MFERWVSDPAYPTLFRTNRPVAVHAAEALPSTGHVRADELPLWVRSFGLRVEARMLARQIAWIRRSDGGWLAAVLMPAASSNGKSRLTVPLLLDPQLITTDLSVVEPYEETEPDNREFD</sequence>
<protein>
    <submittedName>
        <fullName evidence="1">Uncharacterized protein</fullName>
    </submittedName>
</protein>
<keyword evidence="2" id="KW-1185">Reference proteome</keyword>
<reference evidence="1" key="2">
    <citation type="submission" date="2023-06" db="EMBL/GenBank/DDBJ databases">
        <authorList>
            <person name="Spilker T."/>
        </authorList>
    </citation>
    <scope>NUCLEOTIDE SEQUENCE</scope>
    <source>
        <strain evidence="1">FLAC1071</strain>
    </source>
</reference>